<comment type="caution">
    <text evidence="3">The sequence shown here is derived from an EMBL/GenBank/DDBJ whole genome shotgun (WGS) entry which is preliminary data.</text>
</comment>
<proteinExistence type="predicted"/>
<feature type="compositionally biased region" description="Basic and acidic residues" evidence="1">
    <location>
        <begin position="245"/>
        <end position="263"/>
    </location>
</feature>
<dbReference type="Gene3D" id="3.40.50.360">
    <property type="match status" value="1"/>
</dbReference>
<gene>
    <name evidence="3" type="ORF">AAT19DRAFT_11228</name>
</gene>
<evidence type="ECO:0000313" key="3">
    <source>
        <dbReference type="EMBL" id="PRQ70479.1"/>
    </source>
</evidence>
<dbReference type="Pfam" id="PF03358">
    <property type="entry name" value="FMN_red"/>
    <property type="match status" value="1"/>
</dbReference>
<reference evidence="3 4" key="1">
    <citation type="journal article" date="2018" name="Elife">
        <title>Functional genomics of lipid metabolism in the oleaginous yeast Rhodosporidium toruloides.</title>
        <authorList>
            <person name="Coradetti S.T."/>
            <person name="Pinel D."/>
            <person name="Geiselman G."/>
            <person name="Ito M."/>
            <person name="Mondo S."/>
            <person name="Reilly M.C."/>
            <person name="Cheng Y.F."/>
            <person name="Bauer S."/>
            <person name="Grigoriev I."/>
            <person name="Gladden J.M."/>
            <person name="Simmons B.A."/>
            <person name="Brem R."/>
            <person name="Arkin A.P."/>
            <person name="Skerker J.M."/>
        </authorList>
    </citation>
    <scope>NUCLEOTIDE SEQUENCE [LARGE SCALE GENOMIC DNA]</scope>
    <source>
        <strain evidence="3 4">NBRC 0880</strain>
    </source>
</reference>
<feature type="region of interest" description="Disordered" evidence="1">
    <location>
        <begin position="233"/>
        <end position="263"/>
    </location>
</feature>
<dbReference type="InterPro" id="IPR005025">
    <property type="entry name" value="FMN_Rdtase-like_dom"/>
</dbReference>
<evidence type="ECO:0000313" key="4">
    <source>
        <dbReference type="Proteomes" id="UP000239560"/>
    </source>
</evidence>
<evidence type="ECO:0000256" key="1">
    <source>
        <dbReference type="SAM" id="MobiDB-lite"/>
    </source>
</evidence>
<protein>
    <submittedName>
        <fullName evidence="3">Flavoprotein-like protein</fullName>
    </submittedName>
</protein>
<dbReference type="NCBIfam" id="TIGR02690">
    <property type="entry name" value="resist_ArsH"/>
    <property type="match status" value="1"/>
</dbReference>
<evidence type="ECO:0000259" key="2">
    <source>
        <dbReference type="Pfam" id="PF03358"/>
    </source>
</evidence>
<accession>A0A2S9ZXH7</accession>
<dbReference type="EMBL" id="LCTV02000015">
    <property type="protein sequence ID" value="PRQ70479.1"/>
    <property type="molecule type" value="Genomic_DNA"/>
</dbReference>
<dbReference type="Proteomes" id="UP000239560">
    <property type="component" value="Unassembled WGS sequence"/>
</dbReference>
<dbReference type="PANTHER" id="PTHR43590">
    <property type="entry name" value="ARSENIC RESISTANCE PROTEIN ARSH (AFU_ORTHOLOGUE AFUA_5G15030)"/>
    <property type="match status" value="1"/>
</dbReference>
<dbReference type="GO" id="GO:0016655">
    <property type="term" value="F:oxidoreductase activity, acting on NAD(P)H, quinone or similar compound as acceptor"/>
    <property type="evidence" value="ECO:0007669"/>
    <property type="project" value="TreeGrafter"/>
</dbReference>
<dbReference type="OrthoDB" id="8300214at2759"/>
<dbReference type="InterPro" id="IPR029039">
    <property type="entry name" value="Flavoprotein-like_sf"/>
</dbReference>
<dbReference type="InterPro" id="IPR014063">
    <property type="entry name" value="Arsenate-R_ArsH"/>
</dbReference>
<name>A0A2S9ZXH7_RHOTO</name>
<sequence length="263" mass="30283">MREEEVDRRYRPFLETKNGEDEPDWIEALELDTVREMQAREKRVKVLVLYGSLRQRSFSRLTAYEAARVLARLGADVRVFDPTGLPIKDDVSDKHEKVVELRALSDWSDAHFWCSPEQHGTVTAVFKNQIDWIPLSVGSVRPTQGRTVAVCQVNGGSQSFNVVNLLRVLGRWMRMFAIPNQSSIPMAWKQYTSSDRLMPSSNRDRLVDVCEELIKVTLLLRPHFELLGDRYSEREEKREHGRLRTQAEVEAAKDTKGAQKDAN</sequence>
<dbReference type="AlphaFoldDB" id="A0A2S9ZXH7"/>
<feature type="domain" description="NADPH-dependent FMN reductase-like" evidence="2">
    <location>
        <begin position="44"/>
        <end position="188"/>
    </location>
</feature>
<dbReference type="PANTHER" id="PTHR43590:SF1">
    <property type="entry name" value="ARSENIC RESISTANCE PROTEIN ARSH (AFU_ORTHOLOGUE AFUA_5G15030)"/>
    <property type="match status" value="1"/>
</dbReference>
<organism evidence="3 4">
    <name type="scientific">Rhodotorula toruloides</name>
    <name type="common">Yeast</name>
    <name type="synonym">Rhodosporidium toruloides</name>
    <dbReference type="NCBI Taxonomy" id="5286"/>
    <lineage>
        <taxon>Eukaryota</taxon>
        <taxon>Fungi</taxon>
        <taxon>Dikarya</taxon>
        <taxon>Basidiomycota</taxon>
        <taxon>Pucciniomycotina</taxon>
        <taxon>Microbotryomycetes</taxon>
        <taxon>Sporidiobolales</taxon>
        <taxon>Sporidiobolaceae</taxon>
        <taxon>Rhodotorula</taxon>
    </lineage>
</organism>
<dbReference type="SUPFAM" id="SSF52218">
    <property type="entry name" value="Flavoproteins"/>
    <property type="match status" value="1"/>
</dbReference>